<keyword evidence="3" id="KW-0201">Cytochrome c-type biogenesis</keyword>
<gene>
    <name evidence="8" type="primary">ccsB</name>
    <name evidence="8" type="ORF">COV74_06000</name>
</gene>
<feature type="transmembrane region" description="Helical" evidence="6">
    <location>
        <begin position="60"/>
        <end position="79"/>
    </location>
</feature>
<dbReference type="InterPro" id="IPR017562">
    <property type="entry name" value="Cyt_c_biogenesis_CcsA"/>
</dbReference>
<keyword evidence="2 6" id="KW-0812">Transmembrane</keyword>
<evidence type="ECO:0000256" key="2">
    <source>
        <dbReference type="ARBA" id="ARBA00022692"/>
    </source>
</evidence>
<dbReference type="GO" id="GO:0005886">
    <property type="term" value="C:plasma membrane"/>
    <property type="evidence" value="ECO:0007669"/>
    <property type="project" value="TreeGrafter"/>
</dbReference>
<dbReference type="AlphaFoldDB" id="A0A2H0LNV2"/>
<dbReference type="InterPro" id="IPR002541">
    <property type="entry name" value="Cyt_c_assembly"/>
</dbReference>
<comment type="caution">
    <text evidence="8">The sequence shown here is derived from an EMBL/GenBank/DDBJ whole genome shotgun (WGS) entry which is preliminary data.</text>
</comment>
<comment type="subcellular location">
    <subcellularLocation>
        <location evidence="1">Membrane</location>
        <topology evidence="1">Multi-pass membrane protein</topology>
    </subcellularLocation>
</comment>
<feature type="transmembrane region" description="Helical" evidence="6">
    <location>
        <begin position="215"/>
        <end position="232"/>
    </location>
</feature>
<feature type="transmembrane region" description="Helical" evidence="6">
    <location>
        <begin position="86"/>
        <end position="103"/>
    </location>
</feature>
<name>A0A2H0LNV2_9BACT</name>
<dbReference type="GO" id="GO:0017004">
    <property type="term" value="P:cytochrome complex assembly"/>
    <property type="evidence" value="ECO:0007669"/>
    <property type="project" value="UniProtKB-KW"/>
</dbReference>
<dbReference type="NCBIfam" id="TIGR03144">
    <property type="entry name" value="cytochr_II_ccsB"/>
    <property type="match status" value="1"/>
</dbReference>
<feature type="domain" description="Cytochrome c assembly protein" evidence="7">
    <location>
        <begin position="61"/>
        <end position="267"/>
    </location>
</feature>
<dbReference type="GO" id="GO:0020037">
    <property type="term" value="F:heme binding"/>
    <property type="evidence" value="ECO:0007669"/>
    <property type="project" value="InterPro"/>
</dbReference>
<evidence type="ECO:0000256" key="4">
    <source>
        <dbReference type="ARBA" id="ARBA00022989"/>
    </source>
</evidence>
<keyword evidence="5 6" id="KW-0472">Membrane</keyword>
<evidence type="ECO:0000259" key="7">
    <source>
        <dbReference type="Pfam" id="PF01578"/>
    </source>
</evidence>
<dbReference type="PANTHER" id="PTHR30071">
    <property type="entry name" value="HEME EXPORTER PROTEIN C"/>
    <property type="match status" value="1"/>
</dbReference>
<evidence type="ECO:0000313" key="8">
    <source>
        <dbReference type="EMBL" id="PIQ86110.1"/>
    </source>
</evidence>
<sequence length="270" mass="30355">MTIGMLILLYLLFGILSFIAFASERKILTRSSLVLGVIIAVLHGWVILSRGLHAGRLPFTNTYETLILFAFFMTVLYLVTYRRYQLVIIGGFSGLVAAFLLALTSLLSPEIEPLLPSLKSNFLLFHVIVIFIGYAALSVAFGSAAVFLILSTVANKWLTQRRGEEKTKALLVYLDWLTYRLIAAGFPLLTFGIALGSIWANAAWGRYWNWDPKETWAFITWAVYGAYLHLRISEPFRGKAAAGFAFLGFLVLMFTYFGVNFWFSSLHAYA</sequence>
<dbReference type="Proteomes" id="UP000230859">
    <property type="component" value="Unassembled WGS sequence"/>
</dbReference>
<dbReference type="PANTHER" id="PTHR30071:SF1">
    <property type="entry name" value="CYTOCHROME B_B6 PROTEIN-RELATED"/>
    <property type="match status" value="1"/>
</dbReference>
<evidence type="ECO:0000256" key="1">
    <source>
        <dbReference type="ARBA" id="ARBA00004141"/>
    </source>
</evidence>
<evidence type="ECO:0000256" key="6">
    <source>
        <dbReference type="SAM" id="Phobius"/>
    </source>
</evidence>
<proteinExistence type="predicted"/>
<evidence type="ECO:0000256" key="5">
    <source>
        <dbReference type="ARBA" id="ARBA00023136"/>
    </source>
</evidence>
<evidence type="ECO:0000313" key="9">
    <source>
        <dbReference type="Proteomes" id="UP000230859"/>
    </source>
</evidence>
<organism evidence="8 9">
    <name type="scientific">Candidatus Abzuiibacterium crystallinum</name>
    <dbReference type="NCBI Taxonomy" id="1974748"/>
    <lineage>
        <taxon>Bacteria</taxon>
        <taxon>Pseudomonadati</taxon>
        <taxon>Candidatus Omnitrophota</taxon>
        <taxon>Candidatus Abzuiibacterium</taxon>
    </lineage>
</organism>
<protein>
    <submittedName>
        <fullName evidence="8">C-type cytochrome biogenesis protein CcsB</fullName>
    </submittedName>
</protein>
<evidence type="ECO:0000256" key="3">
    <source>
        <dbReference type="ARBA" id="ARBA00022748"/>
    </source>
</evidence>
<keyword evidence="4 6" id="KW-1133">Transmembrane helix</keyword>
<feature type="transmembrane region" description="Helical" evidence="6">
    <location>
        <begin position="244"/>
        <end position="263"/>
    </location>
</feature>
<reference evidence="8 9" key="1">
    <citation type="submission" date="2017-09" db="EMBL/GenBank/DDBJ databases">
        <title>Depth-based differentiation of microbial function through sediment-hosted aquifers and enrichment of novel symbionts in the deep terrestrial subsurface.</title>
        <authorList>
            <person name="Probst A.J."/>
            <person name="Ladd B."/>
            <person name="Jarett J.K."/>
            <person name="Geller-Mcgrath D.E."/>
            <person name="Sieber C.M."/>
            <person name="Emerson J.B."/>
            <person name="Anantharaman K."/>
            <person name="Thomas B.C."/>
            <person name="Malmstrom R."/>
            <person name="Stieglmeier M."/>
            <person name="Klingl A."/>
            <person name="Woyke T."/>
            <person name="Ryan C.M."/>
            <person name="Banfield J.F."/>
        </authorList>
    </citation>
    <scope>NUCLEOTIDE SEQUENCE [LARGE SCALE GENOMIC DNA]</scope>
    <source>
        <strain evidence="8">CG11_big_fil_rev_8_21_14_0_20_45_26</strain>
    </source>
</reference>
<feature type="transmembrane region" description="Helical" evidence="6">
    <location>
        <begin position="123"/>
        <end position="150"/>
    </location>
</feature>
<accession>A0A2H0LNV2</accession>
<feature type="transmembrane region" description="Helical" evidence="6">
    <location>
        <begin position="170"/>
        <end position="195"/>
    </location>
</feature>
<feature type="transmembrane region" description="Helical" evidence="6">
    <location>
        <begin position="30"/>
        <end position="48"/>
    </location>
</feature>
<dbReference type="Pfam" id="PF01578">
    <property type="entry name" value="Cytochrom_C_asm"/>
    <property type="match status" value="1"/>
</dbReference>
<feature type="transmembrane region" description="Helical" evidence="6">
    <location>
        <begin position="6"/>
        <end position="23"/>
    </location>
</feature>
<dbReference type="EMBL" id="PCVY01000050">
    <property type="protein sequence ID" value="PIQ86110.1"/>
    <property type="molecule type" value="Genomic_DNA"/>
</dbReference>
<dbReference type="InterPro" id="IPR045062">
    <property type="entry name" value="Cyt_c_biogenesis_CcsA/CcmC"/>
</dbReference>